<dbReference type="Pfam" id="PF01075">
    <property type="entry name" value="Glyco_transf_9"/>
    <property type="match status" value="1"/>
</dbReference>
<dbReference type="PANTHER" id="PTHR30160:SF1">
    <property type="entry name" value="LIPOPOLYSACCHARIDE 1,2-N-ACETYLGLUCOSAMINETRANSFERASE-RELATED"/>
    <property type="match status" value="1"/>
</dbReference>
<dbReference type="Proteomes" id="UP001154272">
    <property type="component" value="Unassembled WGS sequence"/>
</dbReference>
<accession>A0ABM9HU22</accession>
<evidence type="ECO:0000256" key="1">
    <source>
        <dbReference type="ARBA" id="ARBA00022676"/>
    </source>
</evidence>
<dbReference type="EMBL" id="CAMXCH010000006">
    <property type="protein sequence ID" value="CAI3956799.1"/>
    <property type="molecule type" value="Genomic_DNA"/>
</dbReference>
<reference evidence="5" key="1">
    <citation type="submission" date="2022-10" db="EMBL/GenBank/DDBJ databases">
        <authorList>
            <person name="Botero Cardona J."/>
        </authorList>
    </citation>
    <scope>NUCLEOTIDE SEQUENCE</scope>
    <source>
        <strain evidence="5">R-83534</strain>
    </source>
</reference>
<dbReference type="InterPro" id="IPR002201">
    <property type="entry name" value="Glyco_trans_9"/>
</dbReference>
<feature type="domain" description="Autotransproter heptosyltransferase TibC/BAHTCr-like N-terminal" evidence="4">
    <location>
        <begin position="94"/>
        <end position="159"/>
    </location>
</feature>
<name>A0ABM9HU22_9PROT</name>
<dbReference type="Gene3D" id="3.40.50.2000">
    <property type="entry name" value="Glycogen Phosphorylase B"/>
    <property type="match status" value="1"/>
</dbReference>
<evidence type="ECO:0000256" key="2">
    <source>
        <dbReference type="ARBA" id="ARBA00022679"/>
    </source>
</evidence>
<dbReference type="NCBIfam" id="TIGR04414">
    <property type="entry name" value="hepto_Aah_TibC"/>
    <property type="match status" value="1"/>
</dbReference>
<organism evidence="5 6">
    <name type="scientific">Commensalibacter papalotli</name>
    <name type="common">ex Botero et al. 2024</name>
    <dbReference type="NCBI Taxonomy" id="2972766"/>
    <lineage>
        <taxon>Bacteria</taxon>
        <taxon>Pseudomonadati</taxon>
        <taxon>Pseudomonadota</taxon>
        <taxon>Alphaproteobacteria</taxon>
        <taxon>Acetobacterales</taxon>
        <taxon>Acetobacteraceae</taxon>
    </lineage>
</organism>
<dbReference type="InterPro" id="IPR030929">
    <property type="entry name" value="Aah/TibC-like"/>
</dbReference>
<dbReference type="RefSeq" id="WP_084051607.1">
    <property type="nucleotide sequence ID" value="NZ_CAMXCH010000006.1"/>
</dbReference>
<evidence type="ECO:0000313" key="5">
    <source>
        <dbReference type="EMBL" id="CAI3956799.1"/>
    </source>
</evidence>
<feature type="compositionally biased region" description="Polar residues" evidence="3">
    <location>
        <begin position="54"/>
        <end position="79"/>
    </location>
</feature>
<evidence type="ECO:0000259" key="4">
    <source>
        <dbReference type="Pfam" id="PF21129"/>
    </source>
</evidence>
<proteinExistence type="predicted"/>
<dbReference type="PANTHER" id="PTHR30160">
    <property type="entry name" value="TETRAACYLDISACCHARIDE 4'-KINASE-RELATED"/>
    <property type="match status" value="1"/>
</dbReference>
<dbReference type="CDD" id="cd03789">
    <property type="entry name" value="GT9_LPS_heptosyltransferase"/>
    <property type="match status" value="1"/>
</dbReference>
<keyword evidence="6" id="KW-1185">Reference proteome</keyword>
<comment type="caution">
    <text evidence="5">The sequence shown here is derived from an EMBL/GenBank/DDBJ whole genome shotgun (WGS) entry which is preliminary data.</text>
</comment>
<feature type="region of interest" description="Disordered" evidence="3">
    <location>
        <begin position="19"/>
        <end position="38"/>
    </location>
</feature>
<evidence type="ECO:0000256" key="3">
    <source>
        <dbReference type="SAM" id="MobiDB-lite"/>
    </source>
</evidence>
<protein>
    <submittedName>
        <fullName evidence="5">ADP-heptose:LPS heptosyltransferase (RfaF) (PDB:1PSW)</fullName>
    </submittedName>
</protein>
<feature type="region of interest" description="Disordered" evidence="3">
    <location>
        <begin position="44"/>
        <end position="79"/>
    </location>
</feature>
<dbReference type="InterPro" id="IPR049327">
    <property type="entry name" value="TibC/BAHTCr-like_N"/>
</dbReference>
<gene>
    <name evidence="5" type="ORF">R83534S58_LOCUS2053</name>
</gene>
<sequence length="485" mass="55156">MSEDSKVKVEGFERIKLKTRDEQEVEQNSKNSVAAPVIQELSERFAPKIGGEMTPNQEVQSSVEGNQAQPSNVQPPTSVEANLVQPPAMPTQEGEHGIFYDFNFGMRVCVPKPVEGEGWRIQLYDLDAEVGLLDQPCFDVGHAATAKHHFLNGKITVCKIHKDGKVEEVFSRKYDAKDKNVLIVFPNGSLGDSLGWMPYAEKFRKKHHCNLTVAIGKPLIELFEKSYPEIKFVDSVEYAKQEKKDSFYASYYIGLFFKDEDNHWQPQDFRQVGLHRTAGYILGVDPTEEPPKLTVDDDTRPIEEPYVVIAAQASTQCKYWNNPYGWHKVIEFLKSVGYRVICIDKEITFGRDLVWNHIPNGAEDQTGPRSLTERARWLKHAEFFVGLSSGLAWLAWGAGIPVVIISGFTHPSTEFNTPYRVFSTHVCNSCWNDIRYQFDHTNFLYCPKHQNTPRQFECTKGISHQHVISTIMKIPGCRKQPVVSV</sequence>
<evidence type="ECO:0000313" key="6">
    <source>
        <dbReference type="Proteomes" id="UP001154272"/>
    </source>
</evidence>
<dbReference type="InterPro" id="IPR051199">
    <property type="entry name" value="LPS_LOS_Heptosyltrfase"/>
</dbReference>
<keyword evidence="1" id="KW-0328">Glycosyltransferase</keyword>
<dbReference type="SUPFAM" id="SSF53756">
    <property type="entry name" value="UDP-Glycosyltransferase/glycogen phosphorylase"/>
    <property type="match status" value="1"/>
</dbReference>
<keyword evidence="2" id="KW-0808">Transferase</keyword>
<dbReference type="Pfam" id="PF21129">
    <property type="entry name" value="TibC_1st"/>
    <property type="match status" value="1"/>
</dbReference>